<protein>
    <submittedName>
        <fullName evidence="1">Uncharacterized protein</fullName>
    </submittedName>
</protein>
<proteinExistence type="predicted"/>
<sequence length="15" mass="1827">MRITMRDGKQLTTYI</sequence>
<reference evidence="1" key="1">
    <citation type="submission" date="2014-11" db="EMBL/GenBank/DDBJ databases">
        <authorList>
            <person name="Amaro Gonzalez C."/>
        </authorList>
    </citation>
    <scope>NUCLEOTIDE SEQUENCE</scope>
</reference>
<organism evidence="1">
    <name type="scientific">Anguilla anguilla</name>
    <name type="common">European freshwater eel</name>
    <name type="synonym">Muraena anguilla</name>
    <dbReference type="NCBI Taxonomy" id="7936"/>
    <lineage>
        <taxon>Eukaryota</taxon>
        <taxon>Metazoa</taxon>
        <taxon>Chordata</taxon>
        <taxon>Craniata</taxon>
        <taxon>Vertebrata</taxon>
        <taxon>Euteleostomi</taxon>
        <taxon>Actinopterygii</taxon>
        <taxon>Neopterygii</taxon>
        <taxon>Teleostei</taxon>
        <taxon>Anguilliformes</taxon>
        <taxon>Anguillidae</taxon>
        <taxon>Anguilla</taxon>
    </lineage>
</organism>
<reference evidence="1" key="2">
    <citation type="journal article" date="2015" name="Fish Shellfish Immunol.">
        <title>Early steps in the European eel (Anguilla anguilla)-Vibrio vulnificus interaction in the gills: Role of the RtxA13 toxin.</title>
        <authorList>
            <person name="Callol A."/>
            <person name="Pajuelo D."/>
            <person name="Ebbesson L."/>
            <person name="Teles M."/>
            <person name="MacKenzie S."/>
            <person name="Amaro C."/>
        </authorList>
    </citation>
    <scope>NUCLEOTIDE SEQUENCE</scope>
</reference>
<evidence type="ECO:0000313" key="1">
    <source>
        <dbReference type="EMBL" id="JAH77678.1"/>
    </source>
</evidence>
<accession>A0A0E9VKB2</accession>
<name>A0A0E9VKB2_ANGAN</name>
<dbReference type="EMBL" id="GBXM01030899">
    <property type="protein sequence ID" value="JAH77678.1"/>
    <property type="molecule type" value="Transcribed_RNA"/>
</dbReference>